<feature type="region of interest" description="Disordered" evidence="2">
    <location>
        <begin position="595"/>
        <end position="661"/>
    </location>
</feature>
<dbReference type="Pfam" id="PF04499">
    <property type="entry name" value="SAPS"/>
    <property type="match status" value="1"/>
</dbReference>
<dbReference type="InterPro" id="IPR011989">
    <property type="entry name" value="ARM-like"/>
</dbReference>
<feature type="compositionally biased region" description="Low complexity" evidence="2">
    <location>
        <begin position="595"/>
        <end position="610"/>
    </location>
</feature>
<feature type="region of interest" description="Disordered" evidence="2">
    <location>
        <begin position="532"/>
        <end position="552"/>
    </location>
</feature>
<dbReference type="InterPro" id="IPR016024">
    <property type="entry name" value="ARM-type_fold"/>
</dbReference>
<protein>
    <recommendedName>
        <fullName evidence="5">SIT4 phosphatase-associated family protein</fullName>
    </recommendedName>
</protein>
<dbReference type="PANTHER" id="PTHR12634:SF21">
    <property type="entry name" value="SIT4 PHOSPHATASE-ASSOCIATED FAMILY PROTEIN"/>
    <property type="match status" value="1"/>
</dbReference>
<comment type="caution">
    <text evidence="3">The sequence shown here is derived from an EMBL/GenBank/DDBJ whole genome shotgun (WGS) entry which is preliminary data.</text>
</comment>
<dbReference type="Gene3D" id="1.25.10.10">
    <property type="entry name" value="Leucine-rich Repeat Variant"/>
    <property type="match status" value="1"/>
</dbReference>
<evidence type="ECO:0008006" key="5">
    <source>
        <dbReference type="Google" id="ProtNLM"/>
    </source>
</evidence>
<dbReference type="SUPFAM" id="SSF48371">
    <property type="entry name" value="ARM repeat"/>
    <property type="match status" value="1"/>
</dbReference>
<organism evidence="3 4">
    <name type="scientific">Brassica napus</name>
    <name type="common">Rape</name>
    <dbReference type="NCBI Taxonomy" id="3708"/>
    <lineage>
        <taxon>Eukaryota</taxon>
        <taxon>Viridiplantae</taxon>
        <taxon>Streptophyta</taxon>
        <taxon>Embryophyta</taxon>
        <taxon>Tracheophyta</taxon>
        <taxon>Spermatophyta</taxon>
        <taxon>Magnoliopsida</taxon>
        <taxon>eudicotyledons</taxon>
        <taxon>Gunneridae</taxon>
        <taxon>Pentapetalae</taxon>
        <taxon>rosids</taxon>
        <taxon>malvids</taxon>
        <taxon>Brassicales</taxon>
        <taxon>Brassicaceae</taxon>
        <taxon>Brassiceae</taxon>
        <taxon>Brassica</taxon>
    </lineage>
</organism>
<dbReference type="PANTHER" id="PTHR12634">
    <property type="entry name" value="SIT4 YEAST -ASSOCIATING PROTEIN-RELATED"/>
    <property type="match status" value="1"/>
</dbReference>
<dbReference type="InterPro" id="IPR007587">
    <property type="entry name" value="SAPS"/>
</dbReference>
<keyword evidence="4" id="KW-1185">Reference proteome</keyword>
<feature type="compositionally biased region" description="Acidic residues" evidence="2">
    <location>
        <begin position="611"/>
        <end position="625"/>
    </location>
</feature>
<sequence>MFWKLASLSASSPVDSILDKESYTVEELLDEEEIIQECKALNSRLIHFLRDKAQVEQLLRYVVEEPLEEDDADSKRAFKYPFVSCEIFTCEIEVILKTLVEDDKLMDLLFSFLEPSRPHSALLAGYFGKVVICLMIRKTAALMNYIKGHQNVFSQLVDLIGITSIMEVLVRLVGADDHVYPNFPDVMQYLADSDLLEMIVDKLSQSSPPEVQANAAETLCAITRNAPSALATKLSSPGFVSRIFGHATEDSHSKSGIVHSLTVCISLLDSRRSAASSYFFNSFRGQHMFESPAPVSQETIGAMLQKLGDMLMLLSVASDSKVLPTTYGELRPPLGKHRLKIVEFIAVLLKSGNEAAGKELASSGTIKRILELFFEYPYNNALHHQVESIILSCLENTSETMINHILKDCNLISKILSSDKDSILSGDNLPTVAATGKKAPRVGYVGHITRLWNKLVQLSGTSVLIKASLEENSEWKEWQSSVLQERNTVENVYRWACGRPTTLQDRTRDSDEEDRDYDVAALANNLSQAFNYRTYGNDDNEEDQNTRDRDDTDAYFDDESAEVVISSLRLGDDQGSLLTNSDWFTFQDHTFSEDVNMNGNSNANNSSSSSSDDEVMVGEEDDDDQTEKQKDIISPDKLSTSESSDESSEMQVTSSGLSPSIDVPMLEAEPVIANGSPTSGSRSAPPPPGVVRALFEEDVEFVGVEAEGTEKAMEQALKEGIVGEAGPLKRSNIVQKVSENESQKENSGVKEFNDANFWRVDQEVAVLE</sequence>
<evidence type="ECO:0000313" key="4">
    <source>
        <dbReference type="Proteomes" id="UP000824890"/>
    </source>
</evidence>
<name>A0ABQ8DKR4_BRANA</name>
<accession>A0ABQ8DKR4</accession>
<comment type="similarity">
    <text evidence="1">Belongs to the SAPS family.</text>
</comment>
<evidence type="ECO:0000256" key="1">
    <source>
        <dbReference type="ARBA" id="ARBA00006180"/>
    </source>
</evidence>
<dbReference type="Proteomes" id="UP000824890">
    <property type="component" value="Unassembled WGS sequence"/>
</dbReference>
<evidence type="ECO:0000313" key="3">
    <source>
        <dbReference type="EMBL" id="KAH0929952.1"/>
    </source>
</evidence>
<reference evidence="3 4" key="1">
    <citation type="submission" date="2021-05" db="EMBL/GenBank/DDBJ databases">
        <title>Genome Assembly of Synthetic Allotetraploid Brassica napus Reveals Homoeologous Exchanges between Subgenomes.</title>
        <authorList>
            <person name="Davis J.T."/>
        </authorList>
    </citation>
    <scope>NUCLEOTIDE SEQUENCE [LARGE SCALE GENOMIC DNA]</scope>
    <source>
        <strain evidence="4">cv. Da-Ae</strain>
        <tissue evidence="3">Seedling</tissue>
    </source>
</reference>
<proteinExistence type="inferred from homology"/>
<gene>
    <name evidence="3" type="ORF">HID58_015679</name>
</gene>
<dbReference type="EMBL" id="JAGKQM010000004">
    <property type="protein sequence ID" value="KAH0929952.1"/>
    <property type="molecule type" value="Genomic_DNA"/>
</dbReference>
<evidence type="ECO:0000256" key="2">
    <source>
        <dbReference type="SAM" id="MobiDB-lite"/>
    </source>
</evidence>